<evidence type="ECO:0000256" key="4">
    <source>
        <dbReference type="ARBA" id="ARBA00022692"/>
    </source>
</evidence>
<keyword evidence="9 10" id="KW-0807">Transducer</keyword>
<dbReference type="PANTHER" id="PTHR21137">
    <property type="entry name" value="ODORANT RECEPTOR"/>
    <property type="match status" value="1"/>
</dbReference>
<dbReference type="GO" id="GO:0004984">
    <property type="term" value="F:olfactory receptor activity"/>
    <property type="evidence" value="ECO:0000318"/>
    <property type="project" value="GO_Central"/>
</dbReference>
<dbReference type="PANTHER" id="PTHR21137:SF35">
    <property type="entry name" value="ODORANT RECEPTOR 19A-RELATED"/>
    <property type="match status" value="1"/>
</dbReference>
<reference evidence="11 12" key="1">
    <citation type="journal article" date="2008" name="Nature">
        <title>The genome of the model beetle and pest Tribolium castaneum.</title>
        <authorList>
            <consortium name="Tribolium Genome Sequencing Consortium"/>
            <person name="Richards S."/>
            <person name="Gibbs R.A."/>
            <person name="Weinstock G.M."/>
            <person name="Brown S.J."/>
            <person name="Denell R."/>
            <person name="Beeman R.W."/>
            <person name="Gibbs R."/>
            <person name="Beeman R.W."/>
            <person name="Brown S.J."/>
            <person name="Bucher G."/>
            <person name="Friedrich M."/>
            <person name="Grimmelikhuijzen C.J."/>
            <person name="Klingler M."/>
            <person name="Lorenzen M."/>
            <person name="Richards S."/>
            <person name="Roth S."/>
            <person name="Schroder R."/>
            <person name="Tautz D."/>
            <person name="Zdobnov E.M."/>
            <person name="Muzny D."/>
            <person name="Gibbs R.A."/>
            <person name="Weinstock G.M."/>
            <person name="Attaway T."/>
            <person name="Bell S."/>
            <person name="Buhay C.J."/>
            <person name="Chandrabose M.N."/>
            <person name="Chavez D."/>
            <person name="Clerk-Blankenburg K.P."/>
            <person name="Cree A."/>
            <person name="Dao M."/>
            <person name="Davis C."/>
            <person name="Chacko J."/>
            <person name="Dinh H."/>
            <person name="Dugan-Rocha S."/>
            <person name="Fowler G."/>
            <person name="Garner T.T."/>
            <person name="Garnes J."/>
            <person name="Gnirke A."/>
            <person name="Hawes A."/>
            <person name="Hernandez J."/>
            <person name="Hines S."/>
            <person name="Holder M."/>
            <person name="Hume J."/>
            <person name="Jhangiani S.N."/>
            <person name="Joshi V."/>
            <person name="Khan Z.M."/>
            <person name="Jackson L."/>
            <person name="Kovar C."/>
            <person name="Kowis A."/>
            <person name="Lee S."/>
            <person name="Lewis L.R."/>
            <person name="Margolis J."/>
            <person name="Morgan M."/>
            <person name="Nazareth L.V."/>
            <person name="Nguyen N."/>
            <person name="Okwuonu G."/>
            <person name="Parker D."/>
            <person name="Richards S."/>
            <person name="Ruiz S.J."/>
            <person name="Santibanez J."/>
            <person name="Savard J."/>
            <person name="Scherer S.E."/>
            <person name="Schneider B."/>
            <person name="Sodergren E."/>
            <person name="Tautz D."/>
            <person name="Vattahil S."/>
            <person name="Villasana D."/>
            <person name="White C.S."/>
            <person name="Wright R."/>
            <person name="Park Y."/>
            <person name="Beeman R.W."/>
            <person name="Lord J."/>
            <person name="Oppert B."/>
            <person name="Lorenzen M."/>
            <person name="Brown S."/>
            <person name="Wang L."/>
            <person name="Savard J."/>
            <person name="Tautz D."/>
            <person name="Richards S."/>
            <person name="Weinstock G."/>
            <person name="Gibbs R.A."/>
            <person name="Liu Y."/>
            <person name="Worley K."/>
            <person name="Weinstock G."/>
            <person name="Elsik C.G."/>
            <person name="Reese J.T."/>
            <person name="Elhaik E."/>
            <person name="Landan G."/>
            <person name="Graur D."/>
            <person name="Arensburger P."/>
            <person name="Atkinson P."/>
            <person name="Beeman R.W."/>
            <person name="Beidler J."/>
            <person name="Brown S.J."/>
            <person name="Demuth J.P."/>
            <person name="Drury D.W."/>
            <person name="Du Y.Z."/>
            <person name="Fujiwara H."/>
            <person name="Lorenzen M."/>
            <person name="Maselli V."/>
            <person name="Osanai M."/>
            <person name="Park Y."/>
            <person name="Robertson H.M."/>
            <person name="Tu Z."/>
            <person name="Wang J.J."/>
            <person name="Wang S."/>
            <person name="Richards S."/>
            <person name="Song H."/>
            <person name="Zhang L."/>
            <person name="Sodergren E."/>
            <person name="Werner D."/>
            <person name="Stanke M."/>
            <person name="Morgenstern B."/>
            <person name="Solovyev V."/>
            <person name="Kosarev P."/>
            <person name="Brown G."/>
            <person name="Chen H.C."/>
            <person name="Ermolaeva O."/>
            <person name="Hlavina W."/>
            <person name="Kapustin Y."/>
            <person name="Kiryutin B."/>
            <person name="Kitts P."/>
            <person name="Maglott D."/>
            <person name="Pruitt K."/>
            <person name="Sapojnikov V."/>
            <person name="Souvorov A."/>
            <person name="Mackey A.J."/>
            <person name="Waterhouse R.M."/>
            <person name="Wyder S."/>
            <person name="Zdobnov E.M."/>
            <person name="Zdobnov E.M."/>
            <person name="Wyder S."/>
            <person name="Kriventseva E.V."/>
            <person name="Kadowaki T."/>
            <person name="Bork P."/>
            <person name="Aranda M."/>
            <person name="Bao R."/>
            <person name="Beermann A."/>
            <person name="Berns N."/>
            <person name="Bolognesi R."/>
            <person name="Bonneton F."/>
            <person name="Bopp D."/>
            <person name="Brown S.J."/>
            <person name="Bucher G."/>
            <person name="Butts T."/>
            <person name="Chaumot A."/>
            <person name="Denell R.E."/>
            <person name="Ferrier D.E."/>
            <person name="Friedrich M."/>
            <person name="Gordon C.M."/>
            <person name="Jindra M."/>
            <person name="Klingler M."/>
            <person name="Lan Q."/>
            <person name="Lattorff H.M."/>
            <person name="Laudet V."/>
            <person name="von Levetsow C."/>
            <person name="Liu Z."/>
            <person name="Lutz R."/>
            <person name="Lynch J.A."/>
            <person name="da Fonseca R.N."/>
            <person name="Posnien N."/>
            <person name="Reuter R."/>
            <person name="Roth S."/>
            <person name="Savard J."/>
            <person name="Schinko J.B."/>
            <person name="Schmitt C."/>
            <person name="Schoppmeier M."/>
            <person name="Schroder R."/>
            <person name="Shippy T.D."/>
            <person name="Simonnet F."/>
            <person name="Marques-Souza H."/>
            <person name="Tautz D."/>
            <person name="Tomoyasu Y."/>
            <person name="Trauner J."/>
            <person name="Van der Zee M."/>
            <person name="Vervoort M."/>
            <person name="Wittkopp N."/>
            <person name="Wimmer E.A."/>
            <person name="Yang X."/>
            <person name="Jones A.K."/>
            <person name="Sattelle D.B."/>
            <person name="Ebert P.R."/>
            <person name="Nelson D."/>
            <person name="Scott J.G."/>
            <person name="Beeman R.W."/>
            <person name="Muthukrishnan S."/>
            <person name="Kramer K.J."/>
            <person name="Arakane Y."/>
            <person name="Beeman R.W."/>
            <person name="Zhu Q."/>
            <person name="Hogenkamp D."/>
            <person name="Dixit R."/>
            <person name="Oppert B."/>
            <person name="Jiang H."/>
            <person name="Zou Z."/>
            <person name="Marshall J."/>
            <person name="Elpidina E."/>
            <person name="Vinokurov K."/>
            <person name="Oppert C."/>
            <person name="Zou Z."/>
            <person name="Evans J."/>
            <person name="Lu Z."/>
            <person name="Zhao P."/>
            <person name="Sumathipala N."/>
            <person name="Altincicek B."/>
            <person name="Vilcinskas A."/>
            <person name="Williams M."/>
            <person name="Hultmark D."/>
            <person name="Hetru C."/>
            <person name="Jiang H."/>
            <person name="Grimmelikhuijzen C.J."/>
            <person name="Hauser F."/>
            <person name="Cazzamali G."/>
            <person name="Williamson M."/>
            <person name="Park Y."/>
            <person name="Li B."/>
            <person name="Tanaka Y."/>
            <person name="Predel R."/>
            <person name="Neupert S."/>
            <person name="Schachtner J."/>
            <person name="Verleyen P."/>
            <person name="Raible F."/>
            <person name="Bork P."/>
            <person name="Friedrich M."/>
            <person name="Walden K.K."/>
            <person name="Robertson H.M."/>
            <person name="Angeli S."/>
            <person name="Foret S."/>
            <person name="Bucher G."/>
            <person name="Schuetz S."/>
            <person name="Maleszka R."/>
            <person name="Wimmer E.A."/>
            <person name="Beeman R.W."/>
            <person name="Lorenzen M."/>
            <person name="Tomoyasu Y."/>
            <person name="Miller S.C."/>
            <person name="Grossmann D."/>
            <person name="Bucher G."/>
        </authorList>
    </citation>
    <scope>NUCLEOTIDE SEQUENCE [LARGE SCALE GENOMIC DNA]</scope>
    <source>
        <strain evidence="11 12">Georgia GA2</strain>
    </source>
</reference>
<feature type="transmembrane region" description="Helical" evidence="10">
    <location>
        <begin position="115"/>
        <end position="138"/>
    </location>
</feature>
<keyword evidence="5 10" id="KW-0552">Olfaction</keyword>
<dbReference type="HOGENOM" id="CLU_062922_0_0_1"/>
<evidence type="ECO:0000313" key="12">
    <source>
        <dbReference type="Proteomes" id="UP000007266"/>
    </source>
</evidence>
<dbReference type="PhylomeDB" id="D1ZZK4"/>
<keyword evidence="3 10" id="KW-0716">Sensory transduction</keyword>
<keyword evidence="4 10" id="KW-0812">Transmembrane</keyword>
<evidence type="ECO:0000256" key="2">
    <source>
        <dbReference type="ARBA" id="ARBA00022475"/>
    </source>
</evidence>
<protein>
    <recommendedName>
        <fullName evidence="10">Odorant receptor</fullName>
    </recommendedName>
</protein>
<keyword evidence="2" id="KW-1003">Cell membrane</keyword>
<dbReference type="InParanoid" id="D1ZZK4"/>
<gene>
    <name evidence="11" type="primary">AUGUSTUS-3.0.2_30341</name>
    <name evidence="11" type="ORF">TcasGA2_TC030341</name>
</gene>
<dbReference type="Pfam" id="PF02949">
    <property type="entry name" value="7tm_6"/>
    <property type="match status" value="1"/>
</dbReference>
<keyword evidence="12" id="KW-1185">Reference proteome</keyword>
<evidence type="ECO:0000313" key="11">
    <source>
        <dbReference type="EMBL" id="EFA02945.1"/>
    </source>
</evidence>
<dbReference type="GO" id="GO:0005549">
    <property type="term" value="F:odorant binding"/>
    <property type="evidence" value="ECO:0007669"/>
    <property type="project" value="InterPro"/>
</dbReference>
<evidence type="ECO:0000256" key="6">
    <source>
        <dbReference type="ARBA" id="ARBA00022989"/>
    </source>
</evidence>
<dbReference type="OMA" id="IINDCEN"/>
<comment type="subcellular location">
    <subcellularLocation>
        <location evidence="1 10">Cell membrane</location>
        <topology evidence="1 10">Multi-pass membrane protein</topology>
    </subcellularLocation>
</comment>
<dbReference type="EMBL" id="KQ971338">
    <property type="protein sequence ID" value="EFA02945.1"/>
    <property type="molecule type" value="Genomic_DNA"/>
</dbReference>
<organism evidence="11 12">
    <name type="scientific">Tribolium castaneum</name>
    <name type="common">Red flour beetle</name>
    <dbReference type="NCBI Taxonomy" id="7070"/>
    <lineage>
        <taxon>Eukaryota</taxon>
        <taxon>Metazoa</taxon>
        <taxon>Ecdysozoa</taxon>
        <taxon>Arthropoda</taxon>
        <taxon>Hexapoda</taxon>
        <taxon>Insecta</taxon>
        <taxon>Pterygota</taxon>
        <taxon>Neoptera</taxon>
        <taxon>Endopterygota</taxon>
        <taxon>Coleoptera</taxon>
        <taxon>Polyphaga</taxon>
        <taxon>Cucujiformia</taxon>
        <taxon>Tenebrionidae</taxon>
        <taxon>Tenebrionidae incertae sedis</taxon>
        <taxon>Tribolium</taxon>
    </lineage>
</organism>
<evidence type="ECO:0000256" key="5">
    <source>
        <dbReference type="ARBA" id="ARBA00022725"/>
    </source>
</evidence>
<feature type="transmembrane region" description="Helical" evidence="10">
    <location>
        <begin position="30"/>
        <end position="48"/>
    </location>
</feature>
<accession>D1ZZK4</accession>
<keyword evidence="6 10" id="KW-1133">Transmembrane helix</keyword>
<proteinExistence type="inferred from homology"/>
<comment type="similarity">
    <text evidence="10">Belongs to the insect chemoreceptor superfamily. Heteromeric odorant receptor channel (TC 1.A.69) family.</text>
</comment>
<dbReference type="FunCoup" id="D1ZZK4">
    <property type="interactions" value="34"/>
</dbReference>
<evidence type="ECO:0000256" key="3">
    <source>
        <dbReference type="ARBA" id="ARBA00022606"/>
    </source>
</evidence>
<evidence type="ECO:0000256" key="7">
    <source>
        <dbReference type="ARBA" id="ARBA00023136"/>
    </source>
</evidence>
<dbReference type="GO" id="GO:0050911">
    <property type="term" value="P:detection of chemical stimulus involved in sensory perception of smell"/>
    <property type="evidence" value="ECO:0000318"/>
    <property type="project" value="GO_Central"/>
</dbReference>
<dbReference type="GO" id="GO:0005886">
    <property type="term" value="C:plasma membrane"/>
    <property type="evidence" value="ECO:0000318"/>
    <property type="project" value="GO_Central"/>
</dbReference>
<dbReference type="GO" id="GO:0007165">
    <property type="term" value="P:signal transduction"/>
    <property type="evidence" value="ECO:0007669"/>
    <property type="project" value="UniProtKB-KW"/>
</dbReference>
<dbReference type="AlphaFoldDB" id="D1ZZK4"/>
<keyword evidence="8 10" id="KW-0675">Receptor</keyword>
<evidence type="ECO:0000256" key="10">
    <source>
        <dbReference type="RuleBase" id="RU351113"/>
    </source>
</evidence>
<comment type="caution">
    <text evidence="10">Lacks conserved residue(s) required for the propagation of feature annotation.</text>
</comment>
<dbReference type="Proteomes" id="UP000007266">
    <property type="component" value="Linkage group 4"/>
</dbReference>
<dbReference type="InterPro" id="IPR004117">
    <property type="entry name" value="7tm6_olfct_rcpt"/>
</dbReference>
<evidence type="ECO:0000256" key="8">
    <source>
        <dbReference type="ARBA" id="ARBA00023170"/>
    </source>
</evidence>
<keyword evidence="7 10" id="KW-0472">Membrane</keyword>
<evidence type="ECO:0000256" key="1">
    <source>
        <dbReference type="ARBA" id="ARBA00004651"/>
    </source>
</evidence>
<name>D1ZZK4_TRICA</name>
<evidence type="ECO:0000256" key="9">
    <source>
        <dbReference type="ARBA" id="ARBA00023224"/>
    </source>
</evidence>
<reference evidence="11 12" key="2">
    <citation type="journal article" date="2010" name="Nucleic Acids Res.">
        <title>BeetleBase in 2010: revisions to provide comprehensive genomic information for Tribolium castaneum.</title>
        <authorList>
            <person name="Kim H.S."/>
            <person name="Murphy T."/>
            <person name="Xia J."/>
            <person name="Caragea D."/>
            <person name="Park Y."/>
            <person name="Beeman R.W."/>
            <person name="Lorenzen M.D."/>
            <person name="Butcher S."/>
            <person name="Manak J.R."/>
            <person name="Brown S.J."/>
        </authorList>
    </citation>
    <scope>GENOME REANNOTATION</scope>
    <source>
        <strain evidence="11 12">Georgia GA2</strain>
    </source>
</reference>
<sequence>MEYLKYCQSYIIGSGLASNSPVFRQFLARYLFFPLSLILVSLSIYIIKDANNDIYFLTEVMESLASYTQLLIRKYMIFTQSKLMVEIINDCENLWSLELFGPELGKKFKQQMKNCWTFVNVLVTSGFSTVLLICITTLTDKEKSLPFVCWIPGFPHATELIFLTQFVLLMNGLYYIKLTDAFYLLVCMDIQIQFKMMGKMLKTIHFGLLSEKESWEKLVELAKHHNKILHKKLNKVYSKYYVVQYVMSVTAMTAQAYTLKYIEVNIQLALKSIMYTCSLLLQGALYFFPASNIEIEAENFSTEIYFLNWQDHGDVKIRKHILFMLLKSQENLEMMGEGMMHINRNEYLMMFRLSFTIATLLGGLNQL</sequence>